<reference evidence="2" key="2">
    <citation type="submission" date="2025-09" db="UniProtKB">
        <authorList>
            <consortium name="Ensembl"/>
        </authorList>
    </citation>
    <scope>IDENTIFICATION</scope>
</reference>
<evidence type="ECO:0000313" key="2">
    <source>
        <dbReference type="Ensembl" id="ENSFHEP00000006092.1"/>
    </source>
</evidence>
<dbReference type="AlphaFoldDB" id="A0A3Q2P2B2"/>
<name>A0A3Q2P2B2_FUNHE</name>
<reference evidence="2" key="1">
    <citation type="submission" date="2025-08" db="UniProtKB">
        <authorList>
            <consortium name="Ensembl"/>
        </authorList>
    </citation>
    <scope>IDENTIFICATION</scope>
</reference>
<dbReference type="Proteomes" id="UP000265000">
    <property type="component" value="Unplaced"/>
</dbReference>
<dbReference type="PANTHER" id="PTHR45632">
    <property type="entry name" value="LD33804P"/>
    <property type="match status" value="1"/>
</dbReference>
<dbReference type="SMART" id="SM00225">
    <property type="entry name" value="BTB"/>
    <property type="match status" value="1"/>
</dbReference>
<evidence type="ECO:0000259" key="1">
    <source>
        <dbReference type="PROSITE" id="PS50097"/>
    </source>
</evidence>
<dbReference type="Pfam" id="PF00651">
    <property type="entry name" value="BTB"/>
    <property type="match status" value="1"/>
</dbReference>
<sequence>MEGSSGRGRMDSIEKDATEEVDEVKKYHKDDYPKVVFLALTDFRDSLTLTDLTLNTEDGRSICVHSTVLAAVSSLIWVKLNERKVKNFRVNERKPADTRAGSQGWSLNLDPEVDCVGLEAVVEFAYTGLMSSLNEQNVDQIQAAARALGAPRMLALCDLHEEKPTKPARDNKRETLSAAEQMTINLESIKQMWMGRVGCDVRLEAPGGSVLGKYSTSLQGSLSFELSM</sequence>
<evidence type="ECO:0000313" key="3">
    <source>
        <dbReference type="Proteomes" id="UP000265000"/>
    </source>
</evidence>
<dbReference type="InterPro" id="IPR011333">
    <property type="entry name" value="SKP1/BTB/POZ_sf"/>
</dbReference>
<accession>A0A3Q2P2B2</accession>
<dbReference type="SUPFAM" id="SSF54695">
    <property type="entry name" value="POZ domain"/>
    <property type="match status" value="1"/>
</dbReference>
<dbReference type="Gene3D" id="3.30.710.10">
    <property type="entry name" value="Potassium Channel Kv1.1, Chain A"/>
    <property type="match status" value="1"/>
</dbReference>
<protein>
    <recommendedName>
        <fullName evidence="1">BTB domain-containing protein</fullName>
    </recommendedName>
</protein>
<organism evidence="2 3">
    <name type="scientific">Fundulus heteroclitus</name>
    <name type="common">Killifish</name>
    <name type="synonym">Mummichog</name>
    <dbReference type="NCBI Taxonomy" id="8078"/>
    <lineage>
        <taxon>Eukaryota</taxon>
        <taxon>Metazoa</taxon>
        <taxon>Chordata</taxon>
        <taxon>Craniata</taxon>
        <taxon>Vertebrata</taxon>
        <taxon>Euteleostomi</taxon>
        <taxon>Actinopterygii</taxon>
        <taxon>Neopterygii</taxon>
        <taxon>Teleostei</taxon>
        <taxon>Neoteleostei</taxon>
        <taxon>Acanthomorphata</taxon>
        <taxon>Ovalentaria</taxon>
        <taxon>Atherinomorphae</taxon>
        <taxon>Cyprinodontiformes</taxon>
        <taxon>Fundulidae</taxon>
        <taxon>Fundulus</taxon>
    </lineage>
</organism>
<dbReference type="InterPro" id="IPR000210">
    <property type="entry name" value="BTB/POZ_dom"/>
</dbReference>
<proteinExistence type="predicted"/>
<dbReference type="PROSITE" id="PS50097">
    <property type="entry name" value="BTB"/>
    <property type="match status" value="1"/>
</dbReference>
<dbReference type="GeneTree" id="ENSGT00940000177672"/>
<dbReference type="STRING" id="8078.ENSFHEP00000006092"/>
<keyword evidence="3" id="KW-1185">Reference proteome</keyword>
<dbReference type="Ensembl" id="ENSFHET00000006077.1">
    <property type="protein sequence ID" value="ENSFHEP00000006092.1"/>
    <property type="gene ID" value="ENSFHEG00000007098.1"/>
</dbReference>
<feature type="domain" description="BTB" evidence="1">
    <location>
        <begin position="50"/>
        <end position="134"/>
    </location>
</feature>